<dbReference type="RefSeq" id="WP_117003740.1">
    <property type="nucleotide sequence ID" value="NZ_BMJS01000039.1"/>
</dbReference>
<sequence length="127" mass="14222">MQTNEIDSRLKLILSAQVDKLDELEKVWMSGYAHGQQNQSDELNPFPEKTVEHNYWAEGFEAGEFGDEPLFPQYISILTEEATSEKDPEVEDRKKFHLTKIDGLLATTGVTVATASMVAAALINFMA</sequence>
<dbReference type="EMBL" id="BMJS01000039">
    <property type="protein sequence ID" value="GGG06037.1"/>
    <property type="molecule type" value="Genomic_DNA"/>
</dbReference>
<dbReference type="OrthoDB" id="5624632at2"/>
<reference evidence="2" key="2">
    <citation type="submission" date="2020-09" db="EMBL/GenBank/DDBJ databases">
        <authorList>
            <person name="Sun Q."/>
            <person name="Zhou Y."/>
        </authorList>
    </citation>
    <scope>NUCLEOTIDE SEQUENCE</scope>
    <source>
        <strain evidence="2">CGMCC 1.15758</strain>
    </source>
</reference>
<keyword evidence="3" id="KW-1185">Reference proteome</keyword>
<evidence type="ECO:0000313" key="3">
    <source>
        <dbReference type="Proteomes" id="UP000636949"/>
    </source>
</evidence>
<gene>
    <name evidence="2" type="ORF">GCM10010995_24400</name>
</gene>
<protein>
    <submittedName>
        <fullName evidence="2">Uncharacterized protein</fullName>
    </submittedName>
</protein>
<dbReference type="Proteomes" id="UP000636949">
    <property type="component" value="Unassembled WGS sequence"/>
</dbReference>
<reference evidence="2" key="1">
    <citation type="journal article" date="2014" name="Int. J. Syst. Evol. Microbiol.">
        <title>Complete genome sequence of Corynebacterium casei LMG S-19264T (=DSM 44701T), isolated from a smear-ripened cheese.</title>
        <authorList>
            <consortium name="US DOE Joint Genome Institute (JGI-PGF)"/>
            <person name="Walter F."/>
            <person name="Albersmeier A."/>
            <person name="Kalinowski J."/>
            <person name="Ruckert C."/>
        </authorList>
    </citation>
    <scope>NUCLEOTIDE SEQUENCE</scope>
    <source>
        <strain evidence="2">CGMCC 1.15758</strain>
    </source>
</reference>
<proteinExistence type="predicted"/>
<evidence type="ECO:0000256" key="1">
    <source>
        <dbReference type="SAM" id="Phobius"/>
    </source>
</evidence>
<comment type="caution">
    <text evidence="2">The sequence shown here is derived from an EMBL/GenBank/DDBJ whole genome shotgun (WGS) entry which is preliminary data.</text>
</comment>
<dbReference type="AlphaFoldDB" id="A0A8J3E9A6"/>
<keyword evidence="1" id="KW-0472">Membrane</keyword>
<evidence type="ECO:0000313" key="2">
    <source>
        <dbReference type="EMBL" id="GGG06037.1"/>
    </source>
</evidence>
<name>A0A8J3E9A6_9GAMM</name>
<accession>A0A8J3E9A6</accession>
<organism evidence="2 3">
    <name type="scientific">Cysteiniphilum litorale</name>
    <dbReference type="NCBI Taxonomy" id="2056700"/>
    <lineage>
        <taxon>Bacteria</taxon>
        <taxon>Pseudomonadati</taxon>
        <taxon>Pseudomonadota</taxon>
        <taxon>Gammaproteobacteria</taxon>
        <taxon>Thiotrichales</taxon>
        <taxon>Fastidiosibacteraceae</taxon>
        <taxon>Cysteiniphilum</taxon>
    </lineage>
</organism>
<feature type="transmembrane region" description="Helical" evidence="1">
    <location>
        <begin position="103"/>
        <end position="126"/>
    </location>
</feature>
<keyword evidence="1" id="KW-0812">Transmembrane</keyword>
<keyword evidence="1" id="KW-1133">Transmembrane helix</keyword>